<comment type="caution">
    <text evidence="7">The sequence shown here is derived from an EMBL/GenBank/DDBJ whole genome shotgun (WGS) entry which is preliminary data.</text>
</comment>
<feature type="region of interest" description="Disordered" evidence="5">
    <location>
        <begin position="265"/>
        <end position="289"/>
    </location>
</feature>
<reference evidence="8" key="1">
    <citation type="journal article" date="2020" name="MBio">
        <title>Horizontal gene transfer to a defensive symbiont with a reduced genome amongst a multipartite beetle microbiome.</title>
        <authorList>
            <person name="Waterworth S.C."/>
            <person name="Florez L.V."/>
            <person name="Rees E.R."/>
            <person name="Hertweck C."/>
            <person name="Kaltenpoth M."/>
            <person name="Kwan J.C."/>
        </authorList>
    </citation>
    <scope>NUCLEOTIDE SEQUENCE [LARGE SCALE GENOMIC DNA]</scope>
</reference>
<keyword evidence="3 6" id="KW-1133">Transmembrane helix</keyword>
<feature type="transmembrane region" description="Helical" evidence="6">
    <location>
        <begin position="53"/>
        <end position="71"/>
    </location>
</feature>
<evidence type="ECO:0000256" key="4">
    <source>
        <dbReference type="ARBA" id="ARBA00023136"/>
    </source>
</evidence>
<dbReference type="EMBL" id="WNDX01000156">
    <property type="protein sequence ID" value="KAF1038963.1"/>
    <property type="molecule type" value="Genomic_DNA"/>
</dbReference>
<comment type="subcellular location">
    <subcellularLocation>
        <location evidence="1">Membrane</location>
        <topology evidence="1">Multi-pass membrane protein</topology>
    </subcellularLocation>
</comment>
<feature type="transmembrane region" description="Helical" evidence="6">
    <location>
        <begin position="226"/>
        <end position="250"/>
    </location>
</feature>
<feature type="transmembrane region" description="Helical" evidence="6">
    <location>
        <begin position="83"/>
        <end position="108"/>
    </location>
</feature>
<proteinExistence type="predicted"/>
<evidence type="ECO:0000256" key="6">
    <source>
        <dbReference type="SAM" id="Phobius"/>
    </source>
</evidence>
<accession>A0A7V8FTT0</accession>
<feature type="transmembrane region" description="Helical" evidence="6">
    <location>
        <begin position="20"/>
        <end position="41"/>
    </location>
</feature>
<feature type="transmembrane region" description="Helical" evidence="6">
    <location>
        <begin position="198"/>
        <end position="220"/>
    </location>
</feature>
<sequence>MRLFLASFGRALLAQLHIRMLLLTLLPFAFSLGIWAVCLWLGLQPMIDWLQDYFVVHSVFGIAGTVLNWFGMGALKTVIVPMLAMWALLPLMILTALVFVGMFTIPAVARHIGARHYPSLVKRRGGSLWGSLWTSLWCFGVFTVLWLVTLPVSLIPPLSFIVHPLLWGWLTYRVMAYDTLADYASPDERRTVLRLHRWPLLAIGTIAGAMGAAPTLLWLGGALSVIFFPVLAAGAIWLYVLVFVFTGLWFQYYCLEALLRHRSGQPPDGPPRSGDPLQPAADVIDARPH</sequence>
<name>A0A7V8FTT0_9BURK</name>
<evidence type="ECO:0000256" key="1">
    <source>
        <dbReference type="ARBA" id="ARBA00004141"/>
    </source>
</evidence>
<evidence type="ECO:0000256" key="2">
    <source>
        <dbReference type="ARBA" id="ARBA00022692"/>
    </source>
</evidence>
<organism evidence="7 8">
    <name type="scientific">Herbaspirillum frisingense</name>
    <dbReference type="NCBI Taxonomy" id="92645"/>
    <lineage>
        <taxon>Bacteria</taxon>
        <taxon>Pseudomonadati</taxon>
        <taxon>Pseudomonadota</taxon>
        <taxon>Betaproteobacteria</taxon>
        <taxon>Burkholderiales</taxon>
        <taxon>Oxalobacteraceae</taxon>
        <taxon>Herbaspirillum</taxon>
    </lineage>
</organism>
<feature type="transmembrane region" description="Helical" evidence="6">
    <location>
        <begin position="128"/>
        <end position="148"/>
    </location>
</feature>
<dbReference type="Pfam" id="PF07264">
    <property type="entry name" value="EI24"/>
    <property type="match status" value="1"/>
</dbReference>
<evidence type="ECO:0000256" key="3">
    <source>
        <dbReference type="ARBA" id="ARBA00022989"/>
    </source>
</evidence>
<evidence type="ECO:0000313" key="7">
    <source>
        <dbReference type="EMBL" id="KAF1038963.1"/>
    </source>
</evidence>
<feature type="transmembrane region" description="Helical" evidence="6">
    <location>
        <begin position="154"/>
        <end position="172"/>
    </location>
</feature>
<evidence type="ECO:0008006" key="9">
    <source>
        <dbReference type="Google" id="ProtNLM"/>
    </source>
</evidence>
<protein>
    <recommendedName>
        <fullName evidence="9">EI24 domain-containing protein</fullName>
    </recommendedName>
</protein>
<gene>
    <name evidence="7" type="ORF">GAK35_03703</name>
</gene>
<dbReference type="Proteomes" id="UP000462435">
    <property type="component" value="Unassembled WGS sequence"/>
</dbReference>
<evidence type="ECO:0000313" key="8">
    <source>
        <dbReference type="Proteomes" id="UP000462435"/>
    </source>
</evidence>
<keyword evidence="4 6" id="KW-0472">Membrane</keyword>
<dbReference type="AlphaFoldDB" id="A0A7V8FTT0"/>
<dbReference type="InterPro" id="IPR059112">
    <property type="entry name" value="CysZ/EI24"/>
</dbReference>
<keyword evidence="2 6" id="KW-0812">Transmembrane</keyword>
<evidence type="ECO:0000256" key="5">
    <source>
        <dbReference type="SAM" id="MobiDB-lite"/>
    </source>
</evidence>